<dbReference type="InParanoid" id="B4D474"/>
<feature type="domain" description="Pyridoxamine 5'-phosphate oxidase N-terminal" evidence="1">
    <location>
        <begin position="37"/>
        <end position="134"/>
    </location>
</feature>
<dbReference type="InterPro" id="IPR012349">
    <property type="entry name" value="Split_barrel_FMN-bd"/>
</dbReference>
<dbReference type="RefSeq" id="WP_006981037.1">
    <property type="nucleotide sequence ID" value="NZ_ABVL01000011.1"/>
</dbReference>
<name>B4D474_9BACT</name>
<dbReference type="SUPFAM" id="SSF50475">
    <property type="entry name" value="FMN-binding split barrel"/>
    <property type="match status" value="1"/>
</dbReference>
<dbReference type="InterPro" id="IPR011576">
    <property type="entry name" value="Pyridox_Oxase_N"/>
</dbReference>
<dbReference type="Gene3D" id="2.30.110.10">
    <property type="entry name" value="Electron Transport, Fmn-binding Protein, Chain A"/>
    <property type="match status" value="1"/>
</dbReference>
<keyword evidence="3" id="KW-1185">Reference proteome</keyword>
<dbReference type="PANTHER" id="PTHR42815:SF2">
    <property type="entry name" value="FAD-BINDING, PUTATIVE (AFU_ORTHOLOGUE AFUA_6G07600)-RELATED"/>
    <property type="match status" value="1"/>
</dbReference>
<comment type="caution">
    <text evidence="2">The sequence shown here is derived from an EMBL/GenBank/DDBJ whole genome shotgun (WGS) entry which is preliminary data.</text>
</comment>
<protein>
    <submittedName>
        <fullName evidence="2">Pyridoxamine 5'-phosphate oxidase-related FMN-binding</fullName>
    </submittedName>
</protein>
<evidence type="ECO:0000313" key="2">
    <source>
        <dbReference type="EMBL" id="EDY18675.1"/>
    </source>
</evidence>
<dbReference type="Pfam" id="PF01243">
    <property type="entry name" value="PNPOx_N"/>
    <property type="match status" value="1"/>
</dbReference>
<sequence>MAAKFMQMALTPAVQAAQDRYFGRHFVMADAPERDALTEEELSFIATRDSFYMATNNADGWPYIQHRGGPAGFLKVLGPNLLGFADFKGNRQLLSTGNVEGDDRVALFLMDYPGRERLKILGHARVLDAREHPELADQLSPTPELRHRIERLFLVHAVSYDWNCPQYITPRYTEAEIEQRIAPLKARLAELEAQVAARAG</sequence>
<gene>
    <name evidence="2" type="ORF">CfE428DRAFT_3712</name>
</gene>
<accession>B4D474</accession>
<reference evidence="2 3" key="1">
    <citation type="journal article" date="2011" name="J. Bacteriol.">
        <title>Genome sequence of Chthoniobacter flavus Ellin428, an aerobic heterotrophic soil bacterium.</title>
        <authorList>
            <person name="Kant R."/>
            <person name="van Passel M.W."/>
            <person name="Palva A."/>
            <person name="Lucas S."/>
            <person name="Lapidus A."/>
            <person name="Glavina Del Rio T."/>
            <person name="Dalin E."/>
            <person name="Tice H."/>
            <person name="Bruce D."/>
            <person name="Goodwin L."/>
            <person name="Pitluck S."/>
            <person name="Larimer F.W."/>
            <person name="Land M.L."/>
            <person name="Hauser L."/>
            <person name="Sangwan P."/>
            <person name="de Vos W.M."/>
            <person name="Janssen P.H."/>
            <person name="Smidt H."/>
        </authorList>
    </citation>
    <scope>NUCLEOTIDE SEQUENCE [LARGE SCALE GENOMIC DNA]</scope>
    <source>
        <strain evidence="2 3">Ellin428</strain>
    </source>
</reference>
<dbReference type="AlphaFoldDB" id="B4D474"/>
<dbReference type="Proteomes" id="UP000005824">
    <property type="component" value="Unassembled WGS sequence"/>
</dbReference>
<organism evidence="2 3">
    <name type="scientific">Chthoniobacter flavus Ellin428</name>
    <dbReference type="NCBI Taxonomy" id="497964"/>
    <lineage>
        <taxon>Bacteria</taxon>
        <taxon>Pseudomonadati</taxon>
        <taxon>Verrucomicrobiota</taxon>
        <taxon>Spartobacteria</taxon>
        <taxon>Chthoniobacterales</taxon>
        <taxon>Chthoniobacteraceae</taxon>
        <taxon>Chthoniobacter</taxon>
    </lineage>
</organism>
<evidence type="ECO:0000259" key="1">
    <source>
        <dbReference type="Pfam" id="PF01243"/>
    </source>
</evidence>
<dbReference type="eggNOG" id="COG3576">
    <property type="taxonomic scope" value="Bacteria"/>
</dbReference>
<dbReference type="EMBL" id="ABVL01000011">
    <property type="protein sequence ID" value="EDY18675.1"/>
    <property type="molecule type" value="Genomic_DNA"/>
</dbReference>
<dbReference type="PANTHER" id="PTHR42815">
    <property type="entry name" value="FAD-BINDING, PUTATIVE (AFU_ORTHOLOGUE AFUA_6G07600)-RELATED"/>
    <property type="match status" value="1"/>
</dbReference>
<dbReference type="STRING" id="497964.CfE428DRAFT_3712"/>
<evidence type="ECO:0000313" key="3">
    <source>
        <dbReference type="Proteomes" id="UP000005824"/>
    </source>
</evidence>
<proteinExistence type="predicted"/>